<keyword evidence="2" id="KW-1185">Reference proteome</keyword>
<reference evidence="1" key="1">
    <citation type="submission" date="2022-02" db="EMBL/GenBank/DDBJ databases">
        <title>Draft Genome Sequence of Bacillus vallismortis Strain BL01, Isolated from Artemisia lerchiana Web. Roots.</title>
        <authorList>
            <person name="Chebotar V.K."/>
            <person name="Gancheva M.S."/>
            <person name="Chizhevskaya E.P."/>
            <person name="Komarova O.V."/>
            <person name="Baganova M.E."/>
            <person name="Zaplatkin A.N."/>
            <person name="Pishchik V.N."/>
        </authorList>
    </citation>
    <scope>NUCLEOTIDE SEQUENCE</scope>
    <source>
        <strain evidence="1">BL01</strain>
    </source>
</reference>
<evidence type="ECO:0000313" key="1">
    <source>
        <dbReference type="EMBL" id="USP93800.1"/>
    </source>
</evidence>
<protein>
    <submittedName>
        <fullName evidence="1">Fur-regulated basic protein FbpC</fullName>
    </submittedName>
</protein>
<dbReference type="EMBL" id="CP092751">
    <property type="protein sequence ID" value="USP93800.1"/>
    <property type="molecule type" value="Genomic_DNA"/>
</dbReference>
<dbReference type="Proteomes" id="UP001057348">
    <property type="component" value="Chromosome"/>
</dbReference>
<evidence type="ECO:0000313" key="2">
    <source>
        <dbReference type="Proteomes" id="UP001057348"/>
    </source>
</evidence>
<accession>A0ABY4XTV3</accession>
<organism evidence="1 2">
    <name type="scientific">Bacillus vallismortis</name>
    <dbReference type="NCBI Taxonomy" id="72361"/>
    <lineage>
        <taxon>Bacteria</taxon>
        <taxon>Bacillati</taxon>
        <taxon>Bacillota</taxon>
        <taxon>Bacilli</taxon>
        <taxon>Bacillales</taxon>
        <taxon>Bacillaceae</taxon>
        <taxon>Bacillus</taxon>
    </lineage>
</organism>
<sequence length="29" mass="3134">MTMLFLLGAVCTYSVLIGFVLKGISNRSV</sequence>
<proteinExistence type="predicted"/>
<name>A0ABY4XTV3_BACVA</name>
<dbReference type="NCBIfam" id="NF033217">
    <property type="entry name" value="Fur_reg_FbpC"/>
    <property type="match status" value="1"/>
</dbReference>
<dbReference type="RefSeq" id="WP_141113371.1">
    <property type="nucleotide sequence ID" value="NZ_CP092751.1"/>
</dbReference>
<gene>
    <name evidence="1" type="primary">fbpC</name>
    <name evidence="1" type="ORF">MKF32_10885</name>
</gene>